<organism evidence="1 2">
    <name type="scientific">Pseudomonas putida</name>
    <name type="common">Arthrobacter siderocapsulatus</name>
    <dbReference type="NCBI Taxonomy" id="303"/>
    <lineage>
        <taxon>Bacteria</taxon>
        <taxon>Pseudomonadati</taxon>
        <taxon>Pseudomonadota</taxon>
        <taxon>Gammaproteobacteria</taxon>
        <taxon>Pseudomonadales</taxon>
        <taxon>Pseudomonadaceae</taxon>
        <taxon>Pseudomonas</taxon>
    </lineage>
</organism>
<proteinExistence type="predicted"/>
<dbReference type="RefSeq" id="WP_177011197.1">
    <property type="nucleotide sequence ID" value="NZ_JACARV010000107.1"/>
</dbReference>
<accession>A0A7Y7ZHI1</accession>
<reference evidence="1 2" key="1">
    <citation type="submission" date="2020-04" db="EMBL/GenBank/DDBJ databases">
        <title>Molecular characterization of pseudomonads from Agaricus bisporus reveal novel blotch 2 pathogens in Western Europe.</title>
        <authorList>
            <person name="Taparia T."/>
            <person name="Krijger M."/>
            <person name="Haynes E."/>
            <person name="Elpinstone J.G."/>
            <person name="Noble R."/>
            <person name="Van Der Wolf J."/>
        </authorList>
    </citation>
    <scope>NUCLEOTIDE SEQUENCE [LARGE SCALE GENOMIC DNA]</scope>
    <source>
        <strain evidence="1 2">P7765</strain>
    </source>
</reference>
<protein>
    <submittedName>
        <fullName evidence="1">Uncharacterized protein</fullName>
    </submittedName>
</protein>
<dbReference type="EMBL" id="JACARV010000107">
    <property type="protein sequence ID" value="NWC83834.1"/>
    <property type="molecule type" value="Genomic_DNA"/>
</dbReference>
<dbReference type="AlphaFoldDB" id="A0A7Y7ZHI1"/>
<sequence>MKAYLHENAPMTHRVLVVDDCGNAAGWPIEREMSYAIAQALATHDSQVLGQETLVPLPLFGDDVCMLGEVIDNDVELACALLLLKYEGETYYVVCGPAMRKLSAVERYLQETIGTAEVELWPVARENVSPVLLNHNELSRAAPCVTVVISAGGVLHAEAKGVPDHVALRVYRVLQQGAKCNRVMGQLTLHDGQIIDSVEEVSTDLIHLDRRLAGAVFTEGCF</sequence>
<comment type="caution">
    <text evidence="1">The sequence shown here is derived from an EMBL/GenBank/DDBJ whole genome shotgun (WGS) entry which is preliminary data.</text>
</comment>
<name>A0A7Y7ZHI1_PSEPU</name>
<evidence type="ECO:0000313" key="1">
    <source>
        <dbReference type="EMBL" id="NWC83834.1"/>
    </source>
</evidence>
<dbReference type="Proteomes" id="UP000542695">
    <property type="component" value="Unassembled WGS sequence"/>
</dbReference>
<gene>
    <name evidence="1" type="ORF">HX798_26635</name>
</gene>
<evidence type="ECO:0000313" key="2">
    <source>
        <dbReference type="Proteomes" id="UP000542695"/>
    </source>
</evidence>